<keyword evidence="2" id="KW-1185">Reference proteome</keyword>
<comment type="caution">
    <text evidence="1">The sequence shown here is derived from an EMBL/GenBank/DDBJ whole genome shotgun (WGS) entry which is preliminary data.</text>
</comment>
<gene>
    <name evidence="1" type="ORF">FVB9532_03839</name>
</gene>
<protein>
    <submittedName>
        <fullName evidence="1">Uncharacterized protein</fullName>
    </submittedName>
</protein>
<proteinExistence type="predicted"/>
<evidence type="ECO:0000313" key="1">
    <source>
        <dbReference type="EMBL" id="VVV02539.1"/>
    </source>
</evidence>
<dbReference type="Proteomes" id="UP000356253">
    <property type="component" value="Unassembled WGS sequence"/>
</dbReference>
<dbReference type="EMBL" id="CABVMM010000025">
    <property type="protein sequence ID" value="VVV02539.1"/>
    <property type="molecule type" value="Genomic_DNA"/>
</dbReference>
<evidence type="ECO:0000313" key="2">
    <source>
        <dbReference type="Proteomes" id="UP000356253"/>
    </source>
</evidence>
<name>A0AC61YDE4_9FLAO</name>
<sequence length="86" mass="9586">MKKNILLSITLLLLIVMVSFGFSSNATNEDFVPLEKGKKYLIFLSNGQQIKFTVLEEPKGNWVKVDMKGGGNFYLSLENAALISTE</sequence>
<reference evidence="1" key="1">
    <citation type="submission" date="2019-09" db="EMBL/GenBank/DDBJ databases">
        <authorList>
            <person name="Rodrigo-Torres L."/>
            <person name="Arahal R. D."/>
            <person name="Lucena T."/>
        </authorList>
    </citation>
    <scope>NUCLEOTIDE SEQUENCE</scope>
    <source>
        <strain evidence="1">ISS653</strain>
    </source>
</reference>
<organism evidence="1 2">
    <name type="scientific">Mesonia oceanica</name>
    <dbReference type="NCBI Taxonomy" id="2687242"/>
    <lineage>
        <taxon>Bacteria</taxon>
        <taxon>Pseudomonadati</taxon>
        <taxon>Bacteroidota</taxon>
        <taxon>Flavobacteriia</taxon>
        <taxon>Flavobacteriales</taxon>
        <taxon>Flavobacteriaceae</taxon>
        <taxon>Mesonia</taxon>
    </lineage>
</organism>
<accession>A0AC61YDE4</accession>